<dbReference type="Proteomes" id="UP000241208">
    <property type="component" value="Unassembled WGS sequence"/>
</dbReference>
<dbReference type="InterPro" id="IPR046457">
    <property type="entry name" value="PMI_typeI_cat"/>
</dbReference>
<dbReference type="EC" id="5.3.1.8" evidence="3 7"/>
<dbReference type="PIRSF" id="PIRSF036894">
    <property type="entry name" value="PMI_Firm_short"/>
    <property type="match status" value="1"/>
</dbReference>
<evidence type="ECO:0000256" key="4">
    <source>
        <dbReference type="ARBA" id="ARBA00022723"/>
    </source>
</evidence>
<feature type="active site" evidence="9">
    <location>
        <position position="188"/>
    </location>
</feature>
<comment type="similarity">
    <text evidence="2 7">Belongs to the mannose-6-phosphate isomerase type 1 family.</text>
</comment>
<evidence type="ECO:0000256" key="3">
    <source>
        <dbReference type="ARBA" id="ARBA00011956"/>
    </source>
</evidence>
<comment type="cofactor">
    <cofactor evidence="8">
        <name>Zn(2+)</name>
        <dbReference type="ChEBI" id="CHEBI:29105"/>
    </cofactor>
    <text evidence="8">Binds 1 zinc ion per subunit.</text>
</comment>
<accession>A0A2T4LW25</accession>
<feature type="domain" description="Mannose-6-phosphate isomerase cupin" evidence="11">
    <location>
        <begin position="234"/>
        <end position="311"/>
    </location>
</feature>
<dbReference type="InterPro" id="IPR011051">
    <property type="entry name" value="RmlC_Cupin_sf"/>
</dbReference>
<dbReference type="GO" id="GO:0008270">
    <property type="term" value="F:zinc ion binding"/>
    <property type="evidence" value="ECO:0007669"/>
    <property type="project" value="UniProtKB-UniRule"/>
</dbReference>
<dbReference type="Pfam" id="PF21621">
    <property type="entry name" value="MPI_cupin_dom"/>
    <property type="match status" value="1"/>
</dbReference>
<feature type="binding site" evidence="8">
    <location>
        <position position="111"/>
    </location>
    <ligand>
        <name>Zn(2+)</name>
        <dbReference type="ChEBI" id="CHEBI:29105"/>
    </ligand>
</feature>
<dbReference type="InterPro" id="IPR014628">
    <property type="entry name" value="Man6P_isomerase_Firm_short"/>
</dbReference>
<feature type="domain" description="Phosphomannose isomerase type I catalytic" evidence="10">
    <location>
        <begin position="4"/>
        <end position="102"/>
    </location>
</feature>
<feature type="binding site" evidence="8">
    <location>
        <position position="168"/>
    </location>
    <ligand>
        <name>Zn(2+)</name>
        <dbReference type="ChEBI" id="CHEBI:29105"/>
    </ligand>
</feature>
<dbReference type="InterPro" id="IPR051804">
    <property type="entry name" value="Carb_Metab_Reg_Kinase/Isom"/>
</dbReference>
<name>A0A2T4LW25_9STAP</name>
<feature type="binding site" evidence="8">
    <location>
        <position position="94"/>
    </location>
    <ligand>
        <name>Zn(2+)</name>
        <dbReference type="ChEBI" id="CHEBI:29105"/>
    </ligand>
</feature>
<keyword evidence="4 7" id="KW-0479">Metal-binding</keyword>
<dbReference type="InterPro" id="IPR014710">
    <property type="entry name" value="RmlC-like_jellyroll"/>
</dbReference>
<protein>
    <recommendedName>
        <fullName evidence="3 7">Mannose-6-phosphate isomerase</fullName>
        <ecNumber evidence="3 7">5.3.1.8</ecNumber>
    </recommendedName>
</protein>
<dbReference type="Gene3D" id="2.60.120.10">
    <property type="entry name" value="Jelly Rolls"/>
    <property type="match status" value="2"/>
</dbReference>
<dbReference type="PANTHER" id="PTHR42742:SF3">
    <property type="entry name" value="FRUCTOKINASE"/>
    <property type="match status" value="1"/>
</dbReference>
<dbReference type="PANTHER" id="PTHR42742">
    <property type="entry name" value="TRANSCRIPTIONAL REPRESSOR MPRA"/>
    <property type="match status" value="1"/>
</dbReference>
<dbReference type="SUPFAM" id="SSF51182">
    <property type="entry name" value="RmlC-like cupins"/>
    <property type="match status" value="1"/>
</dbReference>
<evidence type="ECO:0000256" key="8">
    <source>
        <dbReference type="PIRSR" id="PIRSR036894-1"/>
    </source>
</evidence>
<evidence type="ECO:0000259" key="10">
    <source>
        <dbReference type="Pfam" id="PF20511"/>
    </source>
</evidence>
<dbReference type="CDD" id="cd07010">
    <property type="entry name" value="cupin_PMI_type_I_N_bac"/>
    <property type="match status" value="1"/>
</dbReference>
<proteinExistence type="inferred from homology"/>
<evidence type="ECO:0000313" key="13">
    <source>
        <dbReference type="Proteomes" id="UP000241208"/>
    </source>
</evidence>
<evidence type="ECO:0000256" key="6">
    <source>
        <dbReference type="ARBA" id="ARBA00023235"/>
    </source>
</evidence>
<evidence type="ECO:0000256" key="1">
    <source>
        <dbReference type="ARBA" id="ARBA00000757"/>
    </source>
</evidence>
<comment type="catalytic activity">
    <reaction evidence="1 7">
        <text>D-mannose 6-phosphate = D-fructose 6-phosphate</text>
        <dbReference type="Rhea" id="RHEA:12356"/>
        <dbReference type="ChEBI" id="CHEBI:58735"/>
        <dbReference type="ChEBI" id="CHEBI:61527"/>
        <dbReference type="EC" id="5.3.1.8"/>
    </reaction>
</comment>
<gene>
    <name evidence="12" type="primary">manA</name>
    <name evidence="12" type="ORF">BUY34_00025</name>
</gene>
<dbReference type="GO" id="GO:0004476">
    <property type="term" value="F:mannose-6-phosphate isomerase activity"/>
    <property type="evidence" value="ECO:0007669"/>
    <property type="project" value="UniProtKB-UniRule"/>
</dbReference>
<dbReference type="InterPro" id="IPR001250">
    <property type="entry name" value="Man6P_Isoase-1"/>
</dbReference>
<dbReference type="Pfam" id="PF20511">
    <property type="entry name" value="PMI_typeI_cat"/>
    <property type="match status" value="1"/>
</dbReference>
<keyword evidence="5 7" id="KW-0862">Zinc</keyword>
<dbReference type="AlphaFoldDB" id="A0A2T4LW25"/>
<dbReference type="GO" id="GO:0005975">
    <property type="term" value="P:carbohydrate metabolic process"/>
    <property type="evidence" value="ECO:0007669"/>
    <property type="project" value="UniProtKB-UniRule"/>
</dbReference>
<dbReference type="InterPro" id="IPR049071">
    <property type="entry name" value="MPI_cupin_dom"/>
</dbReference>
<dbReference type="NCBIfam" id="TIGR00218">
    <property type="entry name" value="manA"/>
    <property type="match status" value="1"/>
</dbReference>
<evidence type="ECO:0000256" key="7">
    <source>
        <dbReference type="PIRNR" id="PIRNR036894"/>
    </source>
</evidence>
<evidence type="ECO:0000259" key="11">
    <source>
        <dbReference type="Pfam" id="PF21621"/>
    </source>
</evidence>
<evidence type="ECO:0000256" key="2">
    <source>
        <dbReference type="ARBA" id="ARBA00010772"/>
    </source>
</evidence>
<dbReference type="STRING" id="29382.BZ166_05885"/>
<organism evidence="12 13">
    <name type="scientific">Staphylococcus cohnii</name>
    <dbReference type="NCBI Taxonomy" id="29382"/>
    <lineage>
        <taxon>Bacteria</taxon>
        <taxon>Bacillati</taxon>
        <taxon>Bacillota</taxon>
        <taxon>Bacilli</taxon>
        <taxon>Bacillales</taxon>
        <taxon>Staphylococcaceae</taxon>
        <taxon>Staphylococcus</taxon>
        <taxon>Staphylococcus cohnii species complex</taxon>
    </lineage>
</organism>
<reference evidence="12 13" key="1">
    <citation type="journal article" date="2016" name="Front. Microbiol.">
        <title>Comprehensive Phylogenetic Analysis of Bovine Non-aureus Staphylococci Species Based on Whole-Genome Sequencing.</title>
        <authorList>
            <person name="Naushad S."/>
            <person name="Barkema H.W."/>
            <person name="Luby C."/>
            <person name="Condas L.A."/>
            <person name="Nobrega D.B."/>
            <person name="Carson D.A."/>
            <person name="De Buck J."/>
        </authorList>
    </citation>
    <scope>NUCLEOTIDE SEQUENCE [LARGE SCALE GENOMIC DNA]</scope>
    <source>
        <strain evidence="12 13">SNUC 3829</strain>
    </source>
</reference>
<dbReference type="RefSeq" id="WP_107385720.1">
    <property type="nucleotide sequence ID" value="NZ_JABXXI010000004.1"/>
</dbReference>
<evidence type="ECO:0000313" key="12">
    <source>
        <dbReference type="EMBL" id="PTF67783.1"/>
    </source>
</evidence>
<evidence type="ECO:0000256" key="5">
    <source>
        <dbReference type="ARBA" id="ARBA00022833"/>
    </source>
</evidence>
<evidence type="ECO:0000256" key="9">
    <source>
        <dbReference type="PIRSR" id="PIRSR036894-2"/>
    </source>
</evidence>
<comment type="caution">
    <text evidence="12">The sequence shown here is derived from an EMBL/GenBank/DDBJ whole genome shotgun (WGS) entry which is preliminary data.</text>
</comment>
<keyword evidence="6 7" id="KW-0413">Isomerase</keyword>
<dbReference type="EMBL" id="PYZR01000001">
    <property type="protein sequence ID" value="PTF67783.1"/>
    <property type="molecule type" value="Genomic_DNA"/>
</dbReference>
<sequence>MPLFLKPVFQERIWGGTALKRFNYHIPSAYTGECWAISAHPNGTNIIENGRHQGKTLEEVWNEDKALFGVTGNAKFPLLTKILDANDKLSVQVHPDNTYAQKYEGEYGKTECWYILDAQEDAEIIYGVNAKNQTELNDMIGQQQFDELFHKVKVKAGDFFYVPAGTVHAIGEGILILETQQSSDTTYRIYDYERTDNNGNQRELHLEQSKAVINLAATSPNTTPKQEIVQGQTYTQFVSNDFFTVERWMIDGVLNYEKSSTYCLVSIVEGNGNVETNDEVYKLQKGTHFILTTEDHDIAFNGNMTIIISYV</sequence>